<dbReference type="Pfam" id="PF13416">
    <property type="entry name" value="SBP_bac_8"/>
    <property type="match status" value="1"/>
</dbReference>
<feature type="signal peptide" evidence="5">
    <location>
        <begin position="1"/>
        <end position="37"/>
    </location>
</feature>
<keyword evidence="8" id="KW-1185">Reference proteome</keyword>
<proteinExistence type="inferred from homology"/>
<dbReference type="Proteomes" id="UP001155145">
    <property type="component" value="Unassembled WGS sequence"/>
</dbReference>
<evidence type="ECO:0000313" key="9">
    <source>
        <dbReference type="Proteomes" id="UP001155145"/>
    </source>
</evidence>
<dbReference type="PANTHER" id="PTHR30061">
    <property type="entry name" value="MALTOSE-BINDING PERIPLASMIC PROTEIN"/>
    <property type="match status" value="1"/>
</dbReference>
<dbReference type="AlphaFoldDB" id="A0A9X1S9S1"/>
<dbReference type="EMBL" id="JAJFZT010000007">
    <property type="protein sequence ID" value="MCC3273433.1"/>
    <property type="molecule type" value="Genomic_DNA"/>
</dbReference>
<keyword evidence="4 5" id="KW-0732">Signal</keyword>
<evidence type="ECO:0000256" key="3">
    <source>
        <dbReference type="ARBA" id="ARBA00022597"/>
    </source>
</evidence>
<protein>
    <submittedName>
        <fullName evidence="6">Maltose ABC transporter substrate-binding protein</fullName>
    </submittedName>
</protein>
<dbReference type="GO" id="GO:0055052">
    <property type="term" value="C:ATP-binding cassette (ABC) transporter complex, substrate-binding subunit-containing"/>
    <property type="evidence" value="ECO:0007669"/>
    <property type="project" value="TreeGrafter"/>
</dbReference>
<gene>
    <name evidence="6" type="ORF">LJ755_11905</name>
    <name evidence="7" type="ORF">MUK71_02800</name>
</gene>
<comment type="similarity">
    <text evidence="1">Belongs to the bacterial solute-binding protein 1 family.</text>
</comment>
<dbReference type="InterPro" id="IPR006059">
    <property type="entry name" value="SBP"/>
</dbReference>
<evidence type="ECO:0000256" key="5">
    <source>
        <dbReference type="SAM" id="SignalP"/>
    </source>
</evidence>
<sequence>MKVHTTGTPAIRRRTFALGAVSVTAALVLSACGGGDAADSESDAKDLASGGATTLTMWVDAERSPALTDVTAKFKEDTGIEVKLVTKDFQQVSDDFITQVPTGKGPDLIVGPHDWVGKFVQNGVIAPIELGDNADKFQETAVQAMTYEGSTYGVPYSIENIGLLRNADLVPEPAETMDEVIANGKQAVAEGKAEFPFLVGLDPKQGDPYHLYPFQTSLGAPVFGTDESGSYDATKLELGNPGGAEFAAKLKQWGEAGDGILNSSITPDIAKEKFSAGASPYFLTGPWNVPDAEEAGINLVVDPIPTAGPNPAQPFVGVNGFFISAKSQNALAANEFALNYLSTEAVQDEMFKAGGRPPALTASFDKAASDPVVAAFGEIGINGVPMPAIPEMEQVWADWGGTELALIKGQGDPADSWATMVSNVQSKISK</sequence>
<accession>A0A9X1S9S1</accession>
<dbReference type="PROSITE" id="PS51257">
    <property type="entry name" value="PROKAR_LIPOPROTEIN"/>
    <property type="match status" value="1"/>
</dbReference>
<evidence type="ECO:0000313" key="7">
    <source>
        <dbReference type="EMBL" id="UON92593.1"/>
    </source>
</evidence>
<dbReference type="GO" id="GO:1901982">
    <property type="term" value="F:maltose binding"/>
    <property type="evidence" value="ECO:0007669"/>
    <property type="project" value="TreeGrafter"/>
</dbReference>
<dbReference type="PANTHER" id="PTHR30061:SF50">
    <property type="entry name" value="MALTOSE_MALTODEXTRIN-BINDING PERIPLASMIC PROTEIN"/>
    <property type="match status" value="1"/>
</dbReference>
<reference evidence="6" key="1">
    <citation type="submission" date="2021-10" db="EMBL/GenBank/DDBJ databases">
        <title>Novel species in genus Arthrobacter.</title>
        <authorList>
            <person name="Liu Y."/>
        </authorList>
    </citation>
    <scope>NUCLEOTIDE SEQUENCE</scope>
    <source>
        <strain evidence="6">Zg-Y462</strain>
        <strain evidence="8">zg-Y462</strain>
    </source>
</reference>
<dbReference type="SUPFAM" id="SSF53850">
    <property type="entry name" value="Periplasmic binding protein-like II"/>
    <property type="match status" value="1"/>
</dbReference>
<evidence type="ECO:0000256" key="4">
    <source>
        <dbReference type="ARBA" id="ARBA00022729"/>
    </source>
</evidence>
<evidence type="ECO:0000256" key="2">
    <source>
        <dbReference type="ARBA" id="ARBA00022448"/>
    </source>
</evidence>
<feature type="chain" id="PRO_5040737314" evidence="5">
    <location>
        <begin position="38"/>
        <end position="430"/>
    </location>
</feature>
<evidence type="ECO:0000256" key="1">
    <source>
        <dbReference type="ARBA" id="ARBA00008520"/>
    </source>
</evidence>
<organism evidence="6 9">
    <name type="scientific">Arthrobacter zhangbolii</name>
    <dbReference type="NCBI Taxonomy" id="2886936"/>
    <lineage>
        <taxon>Bacteria</taxon>
        <taxon>Bacillati</taxon>
        <taxon>Actinomycetota</taxon>
        <taxon>Actinomycetes</taxon>
        <taxon>Micrococcales</taxon>
        <taxon>Micrococcaceae</taxon>
        <taxon>Arthrobacter</taxon>
    </lineage>
</organism>
<dbReference type="CDD" id="cd13586">
    <property type="entry name" value="PBP2_Maltose_binding_like"/>
    <property type="match status" value="1"/>
</dbReference>
<dbReference type="InterPro" id="IPR006060">
    <property type="entry name" value="Maltose/Cyclodextrin-bd"/>
</dbReference>
<name>A0A9X1S9S1_9MICC</name>
<dbReference type="GO" id="GO:0015768">
    <property type="term" value="P:maltose transport"/>
    <property type="evidence" value="ECO:0007669"/>
    <property type="project" value="TreeGrafter"/>
</dbReference>
<evidence type="ECO:0000313" key="6">
    <source>
        <dbReference type="EMBL" id="MCC3273433.1"/>
    </source>
</evidence>
<dbReference type="Proteomes" id="UP000829758">
    <property type="component" value="Chromosome"/>
</dbReference>
<evidence type="ECO:0000313" key="8">
    <source>
        <dbReference type="Proteomes" id="UP000829758"/>
    </source>
</evidence>
<dbReference type="Gene3D" id="3.40.190.10">
    <property type="entry name" value="Periplasmic binding protein-like II"/>
    <property type="match status" value="2"/>
</dbReference>
<dbReference type="GO" id="GO:0015144">
    <property type="term" value="F:carbohydrate transmembrane transporter activity"/>
    <property type="evidence" value="ECO:0007669"/>
    <property type="project" value="InterPro"/>
</dbReference>
<dbReference type="PRINTS" id="PR00181">
    <property type="entry name" value="MALTOSEBP"/>
</dbReference>
<dbReference type="RefSeq" id="WP_227905723.1">
    <property type="nucleotide sequence ID" value="NZ_CP094984.1"/>
</dbReference>
<dbReference type="EMBL" id="CP094984">
    <property type="protein sequence ID" value="UON92593.1"/>
    <property type="molecule type" value="Genomic_DNA"/>
</dbReference>
<dbReference type="GO" id="GO:0042956">
    <property type="term" value="P:maltodextrin transmembrane transport"/>
    <property type="evidence" value="ECO:0007669"/>
    <property type="project" value="TreeGrafter"/>
</dbReference>
<keyword evidence="2" id="KW-0813">Transport</keyword>
<keyword evidence="3" id="KW-0762">Sugar transport</keyword>